<dbReference type="PROSITE" id="PS51740">
    <property type="entry name" value="SPOVT_ABRB"/>
    <property type="match status" value="1"/>
</dbReference>
<dbReference type="AlphaFoldDB" id="A0A917KK35"/>
<dbReference type="InterPro" id="IPR007159">
    <property type="entry name" value="SpoVT-AbrB_dom"/>
</dbReference>
<sequence>MVRKLDELGRIVLPMELRRTMEIEKGDGLEIFVDGEYIILRKYMPGCVFCGETEDLMEFSGKMVCGKCREELGEGIPESWKKSKRAR</sequence>
<comment type="caution">
    <text evidence="3">The sequence shown here is derived from an EMBL/GenBank/DDBJ whole genome shotgun (WGS) entry which is preliminary data.</text>
</comment>
<evidence type="ECO:0000256" key="1">
    <source>
        <dbReference type="PROSITE-ProRule" id="PRU01076"/>
    </source>
</evidence>
<evidence type="ECO:0000313" key="4">
    <source>
        <dbReference type="Proteomes" id="UP000637695"/>
    </source>
</evidence>
<dbReference type="Gene3D" id="2.10.260.10">
    <property type="match status" value="1"/>
</dbReference>
<dbReference type="SUPFAM" id="SSF89447">
    <property type="entry name" value="AbrB/MazE/MraZ-like"/>
    <property type="match status" value="1"/>
</dbReference>
<dbReference type="PANTHER" id="PTHR36432:SF4">
    <property type="entry name" value="TRANSITION STATE REGULATOR ABH-RELATED"/>
    <property type="match status" value="1"/>
</dbReference>
<dbReference type="EMBL" id="BMOY01000074">
    <property type="protein sequence ID" value="GGJ14430.1"/>
    <property type="molecule type" value="Genomic_DNA"/>
</dbReference>
<keyword evidence="4" id="KW-1185">Reference proteome</keyword>
<dbReference type="InterPro" id="IPR037914">
    <property type="entry name" value="SpoVT-AbrB_sf"/>
</dbReference>
<dbReference type="Proteomes" id="UP000637695">
    <property type="component" value="Unassembled WGS sequence"/>
</dbReference>
<evidence type="ECO:0000259" key="2">
    <source>
        <dbReference type="PROSITE" id="PS51740"/>
    </source>
</evidence>
<reference evidence="3" key="1">
    <citation type="journal article" date="2014" name="Int. J. Syst. Evol. Microbiol.">
        <title>Complete genome sequence of Corynebacterium casei LMG S-19264T (=DSM 44701T), isolated from a smear-ripened cheese.</title>
        <authorList>
            <consortium name="US DOE Joint Genome Institute (JGI-PGF)"/>
            <person name="Walter F."/>
            <person name="Albersmeier A."/>
            <person name="Kalinowski J."/>
            <person name="Ruckert C."/>
        </authorList>
    </citation>
    <scope>NUCLEOTIDE SEQUENCE</scope>
    <source>
        <strain evidence="3">JCM 18487</strain>
    </source>
</reference>
<organism evidence="3 4">
    <name type="scientific">Alicyclobacillus cellulosilyticus</name>
    <dbReference type="NCBI Taxonomy" id="1003997"/>
    <lineage>
        <taxon>Bacteria</taxon>
        <taxon>Bacillati</taxon>
        <taxon>Bacillota</taxon>
        <taxon>Bacilli</taxon>
        <taxon>Bacillales</taxon>
        <taxon>Alicyclobacillaceae</taxon>
        <taxon>Alicyclobacillus</taxon>
    </lineage>
</organism>
<dbReference type="InterPro" id="IPR052731">
    <property type="entry name" value="B_subtilis_Trans_State_Reg"/>
</dbReference>
<dbReference type="Pfam" id="PF04014">
    <property type="entry name" value="MazE_antitoxin"/>
    <property type="match status" value="1"/>
</dbReference>
<dbReference type="PANTHER" id="PTHR36432">
    <property type="match status" value="1"/>
</dbReference>
<accession>A0A917KK35</accession>
<dbReference type="NCBIfam" id="TIGR01439">
    <property type="entry name" value="lp_hng_hel_AbrB"/>
    <property type="match status" value="1"/>
</dbReference>
<feature type="domain" description="SpoVT-AbrB" evidence="2">
    <location>
        <begin position="1"/>
        <end position="45"/>
    </location>
</feature>
<dbReference type="GO" id="GO:0003677">
    <property type="term" value="F:DNA binding"/>
    <property type="evidence" value="ECO:0007669"/>
    <property type="project" value="UniProtKB-UniRule"/>
</dbReference>
<name>A0A917KK35_9BACL</name>
<keyword evidence="1" id="KW-0238">DNA-binding</keyword>
<reference evidence="3" key="2">
    <citation type="submission" date="2020-09" db="EMBL/GenBank/DDBJ databases">
        <authorList>
            <person name="Sun Q."/>
            <person name="Ohkuma M."/>
        </authorList>
    </citation>
    <scope>NUCLEOTIDE SEQUENCE</scope>
    <source>
        <strain evidence="3">JCM 18487</strain>
    </source>
</reference>
<evidence type="ECO:0000313" key="3">
    <source>
        <dbReference type="EMBL" id="GGJ14430.1"/>
    </source>
</evidence>
<proteinExistence type="predicted"/>
<protein>
    <submittedName>
        <fullName evidence="3">AbrB family transcriptional regulator</fullName>
    </submittedName>
</protein>
<gene>
    <name evidence="3" type="primary">abrB</name>
    <name evidence="3" type="ORF">GCM10010885_24630</name>
</gene>
<dbReference type="SMART" id="SM00966">
    <property type="entry name" value="SpoVT_AbrB"/>
    <property type="match status" value="1"/>
</dbReference>